<reference evidence="1" key="1">
    <citation type="journal article" date="2021" name="Nat. Commun.">
        <title>Genetic determinants of endophytism in the Arabidopsis root mycobiome.</title>
        <authorList>
            <person name="Mesny F."/>
            <person name="Miyauchi S."/>
            <person name="Thiergart T."/>
            <person name="Pickel B."/>
            <person name="Atanasova L."/>
            <person name="Karlsson M."/>
            <person name="Huettel B."/>
            <person name="Barry K.W."/>
            <person name="Haridas S."/>
            <person name="Chen C."/>
            <person name="Bauer D."/>
            <person name="Andreopoulos W."/>
            <person name="Pangilinan J."/>
            <person name="LaButti K."/>
            <person name="Riley R."/>
            <person name="Lipzen A."/>
            <person name="Clum A."/>
            <person name="Drula E."/>
            <person name="Henrissat B."/>
            <person name="Kohler A."/>
            <person name="Grigoriev I.V."/>
            <person name="Martin F.M."/>
            <person name="Hacquard S."/>
        </authorList>
    </citation>
    <scope>NUCLEOTIDE SEQUENCE</scope>
    <source>
        <strain evidence="1">MPI-CAGE-AT-0147</strain>
    </source>
</reference>
<dbReference type="AlphaFoldDB" id="A0A9P9ETA4"/>
<evidence type="ECO:0000313" key="2">
    <source>
        <dbReference type="Proteomes" id="UP000738349"/>
    </source>
</evidence>
<organism evidence="1 2">
    <name type="scientific">Dactylonectria macrodidyma</name>
    <dbReference type="NCBI Taxonomy" id="307937"/>
    <lineage>
        <taxon>Eukaryota</taxon>
        <taxon>Fungi</taxon>
        <taxon>Dikarya</taxon>
        <taxon>Ascomycota</taxon>
        <taxon>Pezizomycotina</taxon>
        <taxon>Sordariomycetes</taxon>
        <taxon>Hypocreomycetidae</taxon>
        <taxon>Hypocreales</taxon>
        <taxon>Nectriaceae</taxon>
        <taxon>Dactylonectria</taxon>
    </lineage>
</organism>
<gene>
    <name evidence="1" type="ORF">EDB81DRAFT_759986</name>
</gene>
<dbReference type="EMBL" id="JAGMUV010000009">
    <property type="protein sequence ID" value="KAH7143545.1"/>
    <property type="molecule type" value="Genomic_DNA"/>
</dbReference>
<protein>
    <submittedName>
        <fullName evidence="1">Uncharacterized protein</fullName>
    </submittedName>
</protein>
<name>A0A9P9ETA4_9HYPO</name>
<keyword evidence="2" id="KW-1185">Reference proteome</keyword>
<proteinExistence type="predicted"/>
<sequence>MVATTIFQAFQLALPEQGAVGQPPDTTHVSGTQVQLAEPPTYAVIFRLEKWEPFATTLLQVRQNMLKTHYLASQEATRRFGVEADVQDGVAVWLPNPINLALLGPQSRHPLESNALTSITSRISLLERMSAGPDIVLVAMIH</sequence>
<comment type="caution">
    <text evidence="1">The sequence shown here is derived from an EMBL/GenBank/DDBJ whole genome shotgun (WGS) entry which is preliminary data.</text>
</comment>
<accession>A0A9P9ETA4</accession>
<evidence type="ECO:0000313" key="1">
    <source>
        <dbReference type="EMBL" id="KAH7143545.1"/>
    </source>
</evidence>
<dbReference type="Proteomes" id="UP000738349">
    <property type="component" value="Unassembled WGS sequence"/>
</dbReference>